<protein>
    <recommendedName>
        <fullName evidence="2">HNH nuclease domain-containing protein</fullName>
    </recommendedName>
</protein>
<evidence type="ECO:0000313" key="4">
    <source>
        <dbReference type="Proteomes" id="UP000027195"/>
    </source>
</evidence>
<dbReference type="InterPro" id="IPR003615">
    <property type="entry name" value="HNH_nuc"/>
</dbReference>
<feature type="region of interest" description="Disordered" evidence="1">
    <location>
        <begin position="371"/>
        <end position="393"/>
    </location>
</feature>
<evidence type="ECO:0000256" key="1">
    <source>
        <dbReference type="SAM" id="MobiDB-lite"/>
    </source>
</evidence>
<dbReference type="HOGENOM" id="CLU_727962_0_0_1"/>
<evidence type="ECO:0000259" key="2">
    <source>
        <dbReference type="Pfam" id="PF13391"/>
    </source>
</evidence>
<dbReference type="STRING" id="930990.A0A067M350"/>
<dbReference type="Pfam" id="PF13391">
    <property type="entry name" value="HNH_2"/>
    <property type="match status" value="1"/>
</dbReference>
<proteinExistence type="predicted"/>
<gene>
    <name evidence="3" type="ORF">BOTBODRAFT_191323</name>
</gene>
<accession>A0A067M350</accession>
<reference evidence="4" key="1">
    <citation type="journal article" date="2014" name="Proc. Natl. Acad. Sci. U.S.A.">
        <title>Extensive sampling of basidiomycete genomes demonstrates inadequacy of the white-rot/brown-rot paradigm for wood decay fungi.</title>
        <authorList>
            <person name="Riley R."/>
            <person name="Salamov A.A."/>
            <person name="Brown D.W."/>
            <person name="Nagy L.G."/>
            <person name="Floudas D."/>
            <person name="Held B.W."/>
            <person name="Levasseur A."/>
            <person name="Lombard V."/>
            <person name="Morin E."/>
            <person name="Otillar R."/>
            <person name="Lindquist E.A."/>
            <person name="Sun H."/>
            <person name="LaButti K.M."/>
            <person name="Schmutz J."/>
            <person name="Jabbour D."/>
            <person name="Luo H."/>
            <person name="Baker S.E."/>
            <person name="Pisabarro A.G."/>
            <person name="Walton J.D."/>
            <person name="Blanchette R.A."/>
            <person name="Henrissat B."/>
            <person name="Martin F."/>
            <person name="Cullen D."/>
            <person name="Hibbett D.S."/>
            <person name="Grigoriev I.V."/>
        </authorList>
    </citation>
    <scope>NUCLEOTIDE SEQUENCE [LARGE SCALE GENOMIC DNA]</scope>
    <source>
        <strain evidence="4">FD-172 SS1</strain>
    </source>
</reference>
<dbReference type="OrthoDB" id="3163863at2759"/>
<dbReference type="AlphaFoldDB" id="A0A067M350"/>
<feature type="domain" description="HNH nuclease" evidence="2">
    <location>
        <begin position="165"/>
        <end position="252"/>
    </location>
</feature>
<name>A0A067M350_BOTB1</name>
<sequence>MDAPIQAQSRSSCSSFPTVYGDEFKISVQNKFNDAQITTPEYSRSATKHVLLVAEEAIIPFTELHARGILESMHEYAPMCGGDRGARYVSCAILSCDSEEHLVALASDWFKLLLWPFKKAYMGQRPPASSDPAPTFEQGGPASFEAELYRRQGGTCAVLRLVDDRYWKKENEIDTGLITAAHILRRSILTCDDPDDARKTDMWVSTLDILKNFADIPDETIKSFDTMVDDPRNGMLLEASMHDRFNHFAWCLVETDARGMFSVKWLTGRPYGIYKAYKRDTAVFTAHSPTPRTDASTPTPTPTSVVPPNPDPLFLRIHGAIAHILCATGAADYIDKIFDRFDPKGNAVLSNGAGFLDLRLSLIDAGCSSHQLPPEPRGWGTQSQRPRPLSPNI</sequence>
<dbReference type="EMBL" id="KL198082">
    <property type="protein sequence ID" value="KDQ09140.1"/>
    <property type="molecule type" value="Genomic_DNA"/>
</dbReference>
<organism evidence="3 4">
    <name type="scientific">Botryobasidium botryosum (strain FD-172 SS1)</name>
    <dbReference type="NCBI Taxonomy" id="930990"/>
    <lineage>
        <taxon>Eukaryota</taxon>
        <taxon>Fungi</taxon>
        <taxon>Dikarya</taxon>
        <taxon>Basidiomycota</taxon>
        <taxon>Agaricomycotina</taxon>
        <taxon>Agaricomycetes</taxon>
        <taxon>Cantharellales</taxon>
        <taxon>Botryobasidiaceae</taxon>
        <taxon>Botryobasidium</taxon>
    </lineage>
</organism>
<dbReference type="Proteomes" id="UP000027195">
    <property type="component" value="Unassembled WGS sequence"/>
</dbReference>
<feature type="compositionally biased region" description="Polar residues" evidence="1">
    <location>
        <begin position="380"/>
        <end position="393"/>
    </location>
</feature>
<keyword evidence="4" id="KW-1185">Reference proteome</keyword>
<dbReference type="InParanoid" id="A0A067M350"/>
<evidence type="ECO:0000313" key="3">
    <source>
        <dbReference type="EMBL" id="KDQ09140.1"/>
    </source>
</evidence>